<evidence type="ECO:0000259" key="2">
    <source>
        <dbReference type="Pfam" id="PF19236"/>
    </source>
</evidence>
<keyword evidence="4" id="KW-1185">Reference proteome</keyword>
<evidence type="ECO:0000256" key="1">
    <source>
        <dbReference type="SAM" id="MobiDB-lite"/>
    </source>
</evidence>
<protein>
    <recommendedName>
        <fullName evidence="2">ADAMTS/ADAMTS-like cysteine-rich domain-containing protein</fullName>
    </recommendedName>
</protein>
<name>A0AAN9YYP8_9ORTH</name>
<comment type="caution">
    <text evidence="3">The sequence shown here is derived from an EMBL/GenBank/DDBJ whole genome shotgun (WGS) entry which is preliminary data.</text>
</comment>
<organism evidence="3 4">
    <name type="scientific">Gryllus longicercus</name>
    <dbReference type="NCBI Taxonomy" id="2509291"/>
    <lineage>
        <taxon>Eukaryota</taxon>
        <taxon>Metazoa</taxon>
        <taxon>Ecdysozoa</taxon>
        <taxon>Arthropoda</taxon>
        <taxon>Hexapoda</taxon>
        <taxon>Insecta</taxon>
        <taxon>Pterygota</taxon>
        <taxon>Neoptera</taxon>
        <taxon>Polyneoptera</taxon>
        <taxon>Orthoptera</taxon>
        <taxon>Ensifera</taxon>
        <taxon>Gryllidea</taxon>
        <taxon>Grylloidea</taxon>
        <taxon>Gryllidae</taxon>
        <taxon>Gryllinae</taxon>
        <taxon>Gryllus</taxon>
    </lineage>
</organism>
<dbReference type="GO" id="GO:0004222">
    <property type="term" value="F:metalloendopeptidase activity"/>
    <property type="evidence" value="ECO:0007669"/>
    <property type="project" value="TreeGrafter"/>
</dbReference>
<dbReference type="Pfam" id="PF19236">
    <property type="entry name" value="ADAMTS_CR_3"/>
    <property type="match status" value="1"/>
</dbReference>
<accession>A0AAN9YYP8</accession>
<feature type="domain" description="ADAMTS/ADAMTS-like cysteine-rich" evidence="2">
    <location>
        <begin position="91"/>
        <end position="160"/>
    </location>
</feature>
<reference evidence="3 4" key="1">
    <citation type="submission" date="2024-03" db="EMBL/GenBank/DDBJ databases">
        <title>The genome assembly and annotation of the cricket Gryllus longicercus Weissman &amp; Gray.</title>
        <authorList>
            <person name="Szrajer S."/>
            <person name="Gray D."/>
            <person name="Ylla G."/>
        </authorList>
    </citation>
    <scope>NUCLEOTIDE SEQUENCE [LARGE SCALE GENOMIC DNA]</scope>
    <source>
        <strain evidence="3">DAG 2021-001</strain>
        <tissue evidence="3">Whole body minus gut</tissue>
    </source>
</reference>
<evidence type="ECO:0000313" key="4">
    <source>
        <dbReference type="Proteomes" id="UP001378592"/>
    </source>
</evidence>
<sequence>MHREWKSKESRACVRRAEKRRRRLADAGLQNATRAPRPAAHAHARARAHAPKHHSPAVCVGVYKRFHICNDKPCPPGSKDFRLQQCEAFNRKPMAGQFYAWIPYMDAPNPCELNCRPMGGTFYARLNATVVDGTACPASAATPPARDAALAVCVSGICKTQHNV</sequence>
<feature type="compositionally biased region" description="Basic residues" evidence="1">
    <location>
        <begin position="40"/>
        <end position="50"/>
    </location>
</feature>
<proteinExistence type="predicted"/>
<dbReference type="GO" id="GO:0031012">
    <property type="term" value="C:extracellular matrix"/>
    <property type="evidence" value="ECO:0007669"/>
    <property type="project" value="TreeGrafter"/>
</dbReference>
<dbReference type="EMBL" id="JAZDUA010000910">
    <property type="protein sequence ID" value="KAK7788857.1"/>
    <property type="molecule type" value="Genomic_DNA"/>
</dbReference>
<dbReference type="InterPro" id="IPR050439">
    <property type="entry name" value="ADAMTS_ADAMTS-like"/>
</dbReference>
<feature type="region of interest" description="Disordered" evidence="1">
    <location>
        <begin position="1"/>
        <end position="50"/>
    </location>
</feature>
<dbReference type="AlphaFoldDB" id="A0AAN9YYP8"/>
<dbReference type="PANTHER" id="PTHR13723">
    <property type="entry name" value="ADAMTS A DISINTEGRIN AND METALLOPROTEASE WITH THROMBOSPONDIN MOTIFS PROTEASE"/>
    <property type="match status" value="1"/>
</dbReference>
<evidence type="ECO:0000313" key="3">
    <source>
        <dbReference type="EMBL" id="KAK7788857.1"/>
    </source>
</evidence>
<dbReference type="Proteomes" id="UP001378592">
    <property type="component" value="Unassembled WGS sequence"/>
</dbReference>
<dbReference type="InterPro" id="IPR045371">
    <property type="entry name" value="ADAMTS_CR_3"/>
</dbReference>
<feature type="compositionally biased region" description="Basic and acidic residues" evidence="1">
    <location>
        <begin position="1"/>
        <end position="16"/>
    </location>
</feature>
<dbReference type="GO" id="GO:0030198">
    <property type="term" value="P:extracellular matrix organization"/>
    <property type="evidence" value="ECO:0007669"/>
    <property type="project" value="TreeGrafter"/>
</dbReference>
<gene>
    <name evidence="3" type="ORF">R5R35_000915</name>
</gene>
<dbReference type="GO" id="GO:0006508">
    <property type="term" value="P:proteolysis"/>
    <property type="evidence" value="ECO:0007669"/>
    <property type="project" value="TreeGrafter"/>
</dbReference>
<dbReference type="PANTHER" id="PTHR13723:SF281">
    <property type="entry name" value="PAPILIN"/>
    <property type="match status" value="1"/>
</dbReference>